<evidence type="ECO:0000256" key="8">
    <source>
        <dbReference type="ARBA" id="ARBA00023212"/>
    </source>
</evidence>
<dbReference type="SUPFAM" id="SSF52540">
    <property type="entry name" value="P-loop containing nucleoside triphosphate hydrolases"/>
    <property type="match status" value="1"/>
</dbReference>
<keyword evidence="4 9" id="KW-0547">Nucleotide-binding</keyword>
<keyword evidence="5 9" id="KW-0067">ATP-binding</keyword>
<dbReference type="InterPro" id="IPR036961">
    <property type="entry name" value="Kinesin_motor_dom_sf"/>
</dbReference>
<evidence type="ECO:0000256" key="3">
    <source>
        <dbReference type="ARBA" id="ARBA00022701"/>
    </source>
</evidence>
<dbReference type="CDD" id="cd23649">
    <property type="entry name" value="Khc_CBD_cc"/>
    <property type="match status" value="1"/>
</dbReference>
<dbReference type="GO" id="GO:0008017">
    <property type="term" value="F:microtubule binding"/>
    <property type="evidence" value="ECO:0007669"/>
    <property type="project" value="InterPro"/>
</dbReference>
<proteinExistence type="inferred from homology"/>
<evidence type="ECO:0000256" key="7">
    <source>
        <dbReference type="ARBA" id="ARBA00023175"/>
    </source>
</evidence>
<dbReference type="GO" id="GO:0005524">
    <property type="term" value="F:ATP binding"/>
    <property type="evidence" value="ECO:0007669"/>
    <property type="project" value="UniProtKB-UniRule"/>
</dbReference>
<evidence type="ECO:0000259" key="13">
    <source>
        <dbReference type="PROSITE" id="PS50067"/>
    </source>
</evidence>
<dbReference type="InterPro" id="IPR027640">
    <property type="entry name" value="Kinesin-like_fam"/>
</dbReference>
<evidence type="ECO:0000256" key="10">
    <source>
        <dbReference type="RuleBase" id="RU000394"/>
    </source>
</evidence>
<evidence type="ECO:0000256" key="1">
    <source>
        <dbReference type="ARBA" id="ARBA00004245"/>
    </source>
</evidence>
<dbReference type="SMART" id="SM00129">
    <property type="entry name" value="KISc"/>
    <property type="match status" value="1"/>
</dbReference>
<feature type="domain" description="Kinesin motor" evidence="13">
    <location>
        <begin position="1"/>
        <end position="303"/>
    </location>
</feature>
<dbReference type="InterPro" id="IPR001752">
    <property type="entry name" value="Kinesin_motor_dom"/>
</dbReference>
<evidence type="ECO:0000256" key="12">
    <source>
        <dbReference type="SAM" id="MobiDB-lite"/>
    </source>
</evidence>
<keyword evidence="15" id="KW-1185">Reference proteome</keyword>
<dbReference type="AlphaFoldDB" id="A0A9W8CQL1"/>
<dbReference type="Proteomes" id="UP001149813">
    <property type="component" value="Unassembled WGS sequence"/>
</dbReference>
<dbReference type="PANTHER" id="PTHR47968:SF75">
    <property type="entry name" value="CENTROMERE-ASSOCIATED PROTEIN E"/>
    <property type="match status" value="1"/>
</dbReference>
<feature type="coiled-coil region" evidence="11">
    <location>
        <begin position="712"/>
        <end position="767"/>
    </location>
</feature>
<comment type="subcellular location">
    <subcellularLocation>
        <location evidence="1">Cytoplasm</location>
        <location evidence="1">Cytoskeleton</location>
    </subcellularLocation>
</comment>
<accession>A0A9W8CQL1</accession>
<reference evidence="14" key="1">
    <citation type="submission" date="2022-07" db="EMBL/GenBank/DDBJ databases">
        <title>Phylogenomic reconstructions and comparative analyses of Kickxellomycotina fungi.</title>
        <authorList>
            <person name="Reynolds N.K."/>
            <person name="Stajich J.E."/>
            <person name="Barry K."/>
            <person name="Grigoriev I.V."/>
            <person name="Crous P."/>
            <person name="Smith M.E."/>
        </authorList>
    </citation>
    <scope>NUCLEOTIDE SEQUENCE</scope>
    <source>
        <strain evidence="14">NBRC 32514</strain>
    </source>
</reference>
<protein>
    <recommendedName>
        <fullName evidence="10">Kinesin-like protein</fullName>
    </recommendedName>
</protein>
<feature type="coiled-coil region" evidence="11">
    <location>
        <begin position="541"/>
        <end position="582"/>
    </location>
</feature>
<evidence type="ECO:0000313" key="15">
    <source>
        <dbReference type="Proteomes" id="UP001149813"/>
    </source>
</evidence>
<dbReference type="InterPro" id="IPR019821">
    <property type="entry name" value="Kinesin_motor_CS"/>
</dbReference>
<evidence type="ECO:0000256" key="6">
    <source>
        <dbReference type="ARBA" id="ARBA00023054"/>
    </source>
</evidence>
<dbReference type="PANTHER" id="PTHR47968">
    <property type="entry name" value="CENTROMERE PROTEIN E"/>
    <property type="match status" value="1"/>
</dbReference>
<gene>
    <name evidence="14" type="ORF">LPJ53_003020</name>
</gene>
<dbReference type="CDD" id="cd01369">
    <property type="entry name" value="KISc_KHC_KIF5"/>
    <property type="match status" value="1"/>
</dbReference>
<dbReference type="OrthoDB" id="3176171at2759"/>
<dbReference type="Gene3D" id="3.40.850.10">
    <property type="entry name" value="Kinesin motor domain"/>
    <property type="match status" value="1"/>
</dbReference>
<dbReference type="GO" id="GO:0007018">
    <property type="term" value="P:microtubule-based movement"/>
    <property type="evidence" value="ECO:0007669"/>
    <property type="project" value="InterPro"/>
</dbReference>
<evidence type="ECO:0000256" key="4">
    <source>
        <dbReference type="ARBA" id="ARBA00022741"/>
    </source>
</evidence>
<dbReference type="EMBL" id="JANBOJ010000105">
    <property type="protein sequence ID" value="KAJ1722560.1"/>
    <property type="molecule type" value="Genomic_DNA"/>
</dbReference>
<feature type="compositionally biased region" description="Low complexity" evidence="12">
    <location>
        <begin position="370"/>
        <end position="386"/>
    </location>
</feature>
<sequence length="993" mass="110404">MSQDNNIKVIARFRPPNSLEKNSGGTSVIEIEDETTVGIKVNFAVIHNVFNGYNGTVFCYGQTGSGKTFTMMGADIDNDDLKGIIPRIVEGVFAKINDSPLTTEYLVKASYMEIYMERIRDLLNPNEAQLPIHEDKVNGVYVKGLVEIFVNKIEEVYEVMRLGAKNRVVAFTNMNAESSRSHSIFQITVEQKDTVNGKTKIGRLFLVDLAGSEKVGKTGATGQTLEEAKKINKSLSALGMVINALTDGKSTHIPYRDSKLTRILQESLGGNSRTTLIINCSPSSFNAAETVGTLRFGMRAKSIKNKAKVNQELSPAELKIMLKKSQGLTMSFRTYCTALEGEISIWRKGGSVDVENQTTWEKVLGKEKAAAASAAAQQQHQQQQQQPPSTPTGKSSSVARGSGYSTPRSAGTGSRLSVSAGVGFSAPPLSPTTNGARLGSLTPTLSFQDTLISELGSRSGSPTTVMSEDEREEFLRRENELNDMLADKDHDLQDALKAYTAAREELDFLKNESGSTSRHNEELATETAQLKLELEKVNFGHKEAELTIESLTEANTEMTEQLDKLREELDELRREATDSAEIDKEKERAARVATMMNGLDSTKAVSQHEAGMGNLLRSLVEAGDDDKARVEILNSLRRELDERNDVIREKDISINELQRENTLLKHSGTEAEARYDRLLADYEEALEQSIVDEEQHQSTHDTESNKMRQRLEEKYNEKLSSQKIELDNALADLNSRQEEVARNTATIRELRSEARELQSKIDALTEKARTDAMSASAEGTAAPIIGDSSVAAATNHAMVKEREMQALRRDMAQRIFEYDTMRKSLMRDVQNRCEKIIELEMALDDSRSQVSVLSRRVNNPNQSQRMQLLEKNIAQLTNIQRELVEQNTDLKKRASLSDRKLQARTERIEYLETRLQDLSNQAEAWKRKAEELQTLRSHESARTNIQPTGGNVLRFSRIAKPLRGGGGNAQTASATVEEKAGRSTGFFNWGASN</sequence>
<keyword evidence="8" id="KW-0206">Cytoskeleton</keyword>
<feature type="compositionally biased region" description="Polar residues" evidence="12">
    <location>
        <begin position="391"/>
        <end position="416"/>
    </location>
</feature>
<comment type="caution">
    <text evidence="14">The sequence shown here is derived from an EMBL/GenBank/DDBJ whole genome shotgun (WGS) entry which is preliminary data.</text>
</comment>
<dbReference type="GO" id="GO:0005874">
    <property type="term" value="C:microtubule"/>
    <property type="evidence" value="ECO:0007669"/>
    <property type="project" value="UniProtKB-KW"/>
</dbReference>
<evidence type="ECO:0000313" key="14">
    <source>
        <dbReference type="EMBL" id="KAJ1722560.1"/>
    </source>
</evidence>
<feature type="region of interest" description="Disordered" evidence="12">
    <location>
        <begin position="366"/>
        <end position="416"/>
    </location>
</feature>
<keyword evidence="7 9" id="KW-0505">Motor protein</keyword>
<comment type="similarity">
    <text evidence="9 10">Belongs to the TRAFAC class myosin-kinesin ATPase superfamily. Kinesin family.</text>
</comment>
<feature type="binding site" evidence="9">
    <location>
        <begin position="61"/>
        <end position="68"/>
    </location>
    <ligand>
        <name>ATP</name>
        <dbReference type="ChEBI" id="CHEBI:30616"/>
    </ligand>
</feature>
<feature type="coiled-coil region" evidence="11">
    <location>
        <begin position="866"/>
        <end position="935"/>
    </location>
</feature>
<name>A0A9W8CQL1_9FUNG</name>
<dbReference type="Pfam" id="PF00225">
    <property type="entry name" value="Kinesin"/>
    <property type="match status" value="1"/>
</dbReference>
<dbReference type="GO" id="GO:0003777">
    <property type="term" value="F:microtubule motor activity"/>
    <property type="evidence" value="ECO:0007669"/>
    <property type="project" value="InterPro"/>
</dbReference>
<dbReference type="PROSITE" id="PS00411">
    <property type="entry name" value="KINESIN_MOTOR_1"/>
    <property type="match status" value="1"/>
</dbReference>
<dbReference type="InterPro" id="IPR059182">
    <property type="entry name" value="Khc_C"/>
</dbReference>
<keyword evidence="6 11" id="KW-0175">Coiled coil</keyword>
<evidence type="ECO:0000256" key="11">
    <source>
        <dbReference type="SAM" id="Coils"/>
    </source>
</evidence>
<keyword evidence="3 10" id="KW-0493">Microtubule</keyword>
<evidence type="ECO:0000256" key="9">
    <source>
        <dbReference type="PROSITE-ProRule" id="PRU00283"/>
    </source>
</evidence>
<evidence type="ECO:0000256" key="2">
    <source>
        <dbReference type="ARBA" id="ARBA00022490"/>
    </source>
</evidence>
<dbReference type="InterPro" id="IPR027417">
    <property type="entry name" value="P-loop_NTPase"/>
</dbReference>
<keyword evidence="2" id="KW-0963">Cytoplasm</keyword>
<dbReference type="PROSITE" id="PS50067">
    <property type="entry name" value="KINESIN_MOTOR_2"/>
    <property type="match status" value="1"/>
</dbReference>
<dbReference type="PRINTS" id="PR00380">
    <property type="entry name" value="KINESINHEAVY"/>
</dbReference>
<organism evidence="14 15">
    <name type="scientific">Coemansia erecta</name>
    <dbReference type="NCBI Taxonomy" id="147472"/>
    <lineage>
        <taxon>Eukaryota</taxon>
        <taxon>Fungi</taxon>
        <taxon>Fungi incertae sedis</taxon>
        <taxon>Zoopagomycota</taxon>
        <taxon>Kickxellomycotina</taxon>
        <taxon>Kickxellomycetes</taxon>
        <taxon>Kickxellales</taxon>
        <taxon>Kickxellaceae</taxon>
        <taxon>Coemansia</taxon>
    </lineage>
</organism>
<evidence type="ECO:0000256" key="5">
    <source>
        <dbReference type="ARBA" id="ARBA00022840"/>
    </source>
</evidence>